<feature type="compositionally biased region" description="Pro residues" evidence="1">
    <location>
        <begin position="7"/>
        <end position="20"/>
    </location>
</feature>
<feature type="compositionally biased region" description="Low complexity" evidence="1">
    <location>
        <begin position="510"/>
        <end position="524"/>
    </location>
</feature>
<organism evidence="2 3">
    <name type="scientific">Lineolata rhizophorae</name>
    <dbReference type="NCBI Taxonomy" id="578093"/>
    <lineage>
        <taxon>Eukaryota</taxon>
        <taxon>Fungi</taxon>
        <taxon>Dikarya</taxon>
        <taxon>Ascomycota</taxon>
        <taxon>Pezizomycotina</taxon>
        <taxon>Dothideomycetes</taxon>
        <taxon>Dothideomycetes incertae sedis</taxon>
        <taxon>Lineolatales</taxon>
        <taxon>Lineolataceae</taxon>
        <taxon>Lineolata</taxon>
    </lineage>
</organism>
<feature type="compositionally biased region" description="Low complexity" evidence="1">
    <location>
        <begin position="690"/>
        <end position="715"/>
    </location>
</feature>
<feature type="compositionally biased region" description="Basic and acidic residues" evidence="1">
    <location>
        <begin position="465"/>
        <end position="482"/>
    </location>
</feature>
<feature type="compositionally biased region" description="Low complexity" evidence="1">
    <location>
        <begin position="748"/>
        <end position="808"/>
    </location>
</feature>
<feature type="compositionally biased region" description="Basic residues" evidence="1">
    <location>
        <begin position="1134"/>
        <end position="1143"/>
    </location>
</feature>
<feature type="compositionally biased region" description="Low complexity" evidence="1">
    <location>
        <begin position="897"/>
        <end position="912"/>
    </location>
</feature>
<gene>
    <name evidence="2" type="ORF">BDY21DRAFT_402686</name>
</gene>
<protein>
    <submittedName>
        <fullName evidence="2">Uncharacterized protein</fullName>
    </submittedName>
</protein>
<feature type="compositionally biased region" description="Basic and acidic residues" evidence="1">
    <location>
        <begin position="848"/>
        <end position="859"/>
    </location>
</feature>
<evidence type="ECO:0000313" key="2">
    <source>
        <dbReference type="EMBL" id="KAF2460803.1"/>
    </source>
</evidence>
<feature type="compositionally biased region" description="Basic and acidic residues" evidence="1">
    <location>
        <begin position="1059"/>
        <end position="1082"/>
    </location>
</feature>
<sequence length="1143" mass="121292">MAAAAGAPPPPPPPGGPAPPGGHQVGPGPGPLLRRVTRYRLNLDLPMPDPRGTESVDALLIRYDFRAFPRRSRQPYSREELDAIAFWLQWVRAFHGMVGSDTQYILVSQLMYERDGYDRTLSALQTGFPWRGRDYAIRNDGHPERSRRQYRRPELPAPALDVPYGGVYAEAAPMADLGVDYTHGPRTAIDHGLALRNGWLVEVRTDPPRRPHFSAWNPRTPPYLNMESLNATIQTLRSYADACEEVRRYFNFLATAAERESLNLNEQPRLFFRLRHAEATLALSERMVRRRFGMIGQAERWRVLAGYNALSVHLRRQVDALARPAVRGILEARAPAGVNVDDLNHELAVEEAYIEAEFPEKAHGSDRADADNDDEAHAGRLGEEGSAAAHSTRGEGAQQHRHQTGDQRLVQPHASSLGSEAPAPARIERDEGATRHRHRAQEQQRVIQPPAPVPGPSALAPAHAARGETAARHGNQIEDQPHRNQAQDQPHRNQPKDHRPRHQSEATRPQQVQEQAVRSQQSLPHHLHPSSLHHNHNHHNHHDNEPPQLPYLYPSASDSSARERYIAAANRAAPEPTAPIFAPSAGRLRIRLRLPTARGGAQDAPAGSATSAGPATATTGAAPTTGGEEAAATPTSSPGHQPGRHRRDQAANRGASASGPGPDDPGHDSSDASSSSPSSPARPRARRRPSSPSSSSPSSGGPGSAPGSASPSRRAVAADDNDADNAAVAPPAAPANSDAVGRANAAMPSTTRRARAAQTSQAAPGAPSGAPNTNDGPGADGPAAGAGDARTTSAASSPLSSAGSAANAMDVDGQGDDNAQDASSSSSSSSASASAPSSDGGDARAPGRRNDKGKARMADEPGTGETRPLVPAKRPASPLASDRPGPGGRTGPPSSPPSSGNGAAAATEAQALPAPPRGYLQARLYVPPRRPGSPGTWTPIPGKFVAAPPEPPAKRRLRLGDGSALEWPGKRMPCGYGGEGAAWEEWGVEHVVRRGSGAEMMGEGKVLVTRVRREVLDFRSGERVVLGEAEGFRRVGRRAVDRLEEGEEDVEEMVLLEEEERRGEEVGRKIGVKGKGEKKAGGGEDDDGDEEDSEDDDRDEGPAVPSARRPRGGRARGRGSRGGRGGRGTSRGRGGAKRSGRGA</sequence>
<dbReference type="AlphaFoldDB" id="A0A6A6PBK8"/>
<feature type="compositionally biased region" description="Low complexity" evidence="1">
    <location>
        <begin position="671"/>
        <end position="682"/>
    </location>
</feature>
<feature type="region of interest" description="Disordered" evidence="1">
    <location>
        <begin position="597"/>
        <end position="964"/>
    </location>
</feature>
<feature type="compositionally biased region" description="Basic residues" evidence="1">
    <location>
        <begin position="525"/>
        <end position="541"/>
    </location>
</feature>
<feature type="compositionally biased region" description="Basic residues" evidence="1">
    <location>
        <begin position="1108"/>
        <end position="1121"/>
    </location>
</feature>
<feature type="compositionally biased region" description="Basic and acidic residues" evidence="1">
    <location>
        <begin position="489"/>
        <end position="505"/>
    </location>
</feature>
<feature type="compositionally biased region" description="Acidic residues" evidence="1">
    <location>
        <begin position="1083"/>
        <end position="1099"/>
    </location>
</feature>
<feature type="region of interest" description="Disordered" evidence="1">
    <location>
        <begin position="358"/>
        <end position="557"/>
    </location>
</feature>
<feature type="compositionally biased region" description="Acidic residues" evidence="1">
    <location>
        <begin position="1044"/>
        <end position="1058"/>
    </location>
</feature>
<feature type="region of interest" description="Disordered" evidence="1">
    <location>
        <begin position="1"/>
        <end position="31"/>
    </location>
</feature>
<feature type="compositionally biased region" description="Low complexity" evidence="1">
    <location>
        <begin position="822"/>
        <end position="838"/>
    </location>
</feature>
<evidence type="ECO:0000313" key="3">
    <source>
        <dbReference type="Proteomes" id="UP000799766"/>
    </source>
</evidence>
<dbReference type="Proteomes" id="UP000799766">
    <property type="component" value="Unassembled WGS sequence"/>
</dbReference>
<feature type="compositionally biased region" description="Basic and acidic residues" evidence="1">
    <location>
        <begin position="358"/>
        <end position="383"/>
    </location>
</feature>
<proteinExistence type="predicted"/>
<dbReference type="EMBL" id="MU001672">
    <property type="protein sequence ID" value="KAF2460803.1"/>
    <property type="molecule type" value="Genomic_DNA"/>
</dbReference>
<feature type="compositionally biased region" description="Gly residues" evidence="1">
    <location>
        <begin position="1122"/>
        <end position="1133"/>
    </location>
</feature>
<keyword evidence="3" id="KW-1185">Reference proteome</keyword>
<feature type="region of interest" description="Disordered" evidence="1">
    <location>
        <begin position="1041"/>
        <end position="1143"/>
    </location>
</feature>
<evidence type="ECO:0000256" key="1">
    <source>
        <dbReference type="SAM" id="MobiDB-lite"/>
    </source>
</evidence>
<accession>A0A6A6PBK8</accession>
<feature type="compositionally biased region" description="Low complexity" evidence="1">
    <location>
        <begin position="604"/>
        <end position="635"/>
    </location>
</feature>
<feature type="compositionally biased region" description="Low complexity" evidence="1">
    <location>
        <begin position="724"/>
        <end position="740"/>
    </location>
</feature>
<reference evidence="2" key="1">
    <citation type="journal article" date="2020" name="Stud. Mycol.">
        <title>101 Dothideomycetes genomes: a test case for predicting lifestyles and emergence of pathogens.</title>
        <authorList>
            <person name="Haridas S."/>
            <person name="Albert R."/>
            <person name="Binder M."/>
            <person name="Bloem J."/>
            <person name="Labutti K."/>
            <person name="Salamov A."/>
            <person name="Andreopoulos B."/>
            <person name="Baker S."/>
            <person name="Barry K."/>
            <person name="Bills G."/>
            <person name="Bluhm B."/>
            <person name="Cannon C."/>
            <person name="Castanera R."/>
            <person name="Culley D."/>
            <person name="Daum C."/>
            <person name="Ezra D."/>
            <person name="Gonzalez J."/>
            <person name="Henrissat B."/>
            <person name="Kuo A."/>
            <person name="Liang C."/>
            <person name="Lipzen A."/>
            <person name="Lutzoni F."/>
            <person name="Magnuson J."/>
            <person name="Mondo S."/>
            <person name="Nolan M."/>
            <person name="Ohm R."/>
            <person name="Pangilinan J."/>
            <person name="Park H.-J."/>
            <person name="Ramirez L."/>
            <person name="Alfaro M."/>
            <person name="Sun H."/>
            <person name="Tritt A."/>
            <person name="Yoshinaga Y."/>
            <person name="Zwiers L.-H."/>
            <person name="Turgeon B."/>
            <person name="Goodwin S."/>
            <person name="Spatafora J."/>
            <person name="Crous P."/>
            <person name="Grigoriev I."/>
        </authorList>
    </citation>
    <scope>NUCLEOTIDE SEQUENCE</scope>
    <source>
        <strain evidence="2">ATCC 16933</strain>
    </source>
</reference>
<name>A0A6A6PBK8_9PEZI</name>